<name>A0A7X1B1W3_9BACT</name>
<dbReference type="Proteomes" id="UP000525652">
    <property type="component" value="Unassembled WGS sequence"/>
</dbReference>
<dbReference type="AlphaFoldDB" id="A0A7X1B1W3"/>
<gene>
    <name evidence="1" type="ORF">H5P30_20110</name>
</gene>
<organism evidence="1 2">
    <name type="scientific">Puniceicoccus vermicola</name>
    <dbReference type="NCBI Taxonomy" id="388746"/>
    <lineage>
        <taxon>Bacteria</taxon>
        <taxon>Pseudomonadati</taxon>
        <taxon>Verrucomicrobiota</taxon>
        <taxon>Opitutia</taxon>
        <taxon>Puniceicoccales</taxon>
        <taxon>Puniceicoccaceae</taxon>
        <taxon>Puniceicoccus</taxon>
    </lineage>
</organism>
<sequence>MKTSVFLFLPLFYLNSVAFGEDGKQPVPTLTEASAQVESEMSLKRSREHQERLDLLAVPAETETVRILKNGGSIRLRQVAAPPQSAAPRDKKAAIRPPRTEEEMQKFLAEAKSPENMPLSVTVYDDQISSIRLWHEGETYEVLSNVPFSHLQVLGSFETEEAVWSVIAMVEEVQEGQEQRIAGQARRFGATYTPRKRPDTSHFTSLEDPEYLVFPEHGETIPEDVFAKLDALHAYYLTNESKLAVEHERREVFAEAHRRYRAENPPAPQDIVINFWRVE</sequence>
<reference evidence="1 2" key="1">
    <citation type="submission" date="2020-07" db="EMBL/GenBank/DDBJ databases">
        <authorList>
            <person name="Feng X."/>
        </authorList>
    </citation>
    <scope>NUCLEOTIDE SEQUENCE [LARGE SCALE GENOMIC DNA]</scope>
    <source>
        <strain evidence="1 2">JCM14086</strain>
    </source>
</reference>
<evidence type="ECO:0000313" key="1">
    <source>
        <dbReference type="EMBL" id="MBC2604094.1"/>
    </source>
</evidence>
<comment type="caution">
    <text evidence="1">The sequence shown here is derived from an EMBL/GenBank/DDBJ whole genome shotgun (WGS) entry which is preliminary data.</text>
</comment>
<proteinExistence type="predicted"/>
<protein>
    <submittedName>
        <fullName evidence="1">Uncharacterized protein</fullName>
    </submittedName>
</protein>
<keyword evidence="2" id="KW-1185">Reference proteome</keyword>
<dbReference type="RefSeq" id="WP_185694711.1">
    <property type="nucleotide sequence ID" value="NZ_JACHVA010000138.1"/>
</dbReference>
<dbReference type="EMBL" id="JACHVA010000138">
    <property type="protein sequence ID" value="MBC2604094.1"/>
    <property type="molecule type" value="Genomic_DNA"/>
</dbReference>
<evidence type="ECO:0000313" key="2">
    <source>
        <dbReference type="Proteomes" id="UP000525652"/>
    </source>
</evidence>
<accession>A0A7X1B1W3</accession>